<sequence length="115" mass="13695">MTLQETVLKLLTTKKVDLDKVRRRRRRRRRREAAKQRAVERFEAWVIENSTNPKYAKKRVLPSLDDDTESTQQMSGHFQDAQVVVDENTPPFVGKVQETCTPVRVKSHYEWYDLY</sequence>
<reference evidence="1" key="1">
    <citation type="submission" date="2020-06" db="EMBL/GenBank/DDBJ databases">
        <authorList>
            <consortium name="Plant Systems Biology data submission"/>
        </authorList>
    </citation>
    <scope>NUCLEOTIDE SEQUENCE</scope>
    <source>
        <strain evidence="1">D6</strain>
    </source>
</reference>
<organism evidence="1 2">
    <name type="scientific">Seminavis robusta</name>
    <dbReference type="NCBI Taxonomy" id="568900"/>
    <lineage>
        <taxon>Eukaryota</taxon>
        <taxon>Sar</taxon>
        <taxon>Stramenopiles</taxon>
        <taxon>Ochrophyta</taxon>
        <taxon>Bacillariophyta</taxon>
        <taxon>Bacillariophyceae</taxon>
        <taxon>Bacillariophycidae</taxon>
        <taxon>Naviculales</taxon>
        <taxon>Naviculaceae</taxon>
        <taxon>Seminavis</taxon>
    </lineage>
</organism>
<accession>A0A9N8EKF9</accession>
<comment type="caution">
    <text evidence="1">The sequence shown here is derived from an EMBL/GenBank/DDBJ whole genome shotgun (WGS) entry which is preliminary data.</text>
</comment>
<proteinExistence type="predicted"/>
<dbReference type="AlphaFoldDB" id="A0A9N8EKF9"/>
<evidence type="ECO:0000313" key="1">
    <source>
        <dbReference type="EMBL" id="CAB9522722.1"/>
    </source>
</evidence>
<keyword evidence="2" id="KW-1185">Reference proteome</keyword>
<name>A0A9N8EKF9_9STRA</name>
<dbReference type="EMBL" id="CAICTM010001332">
    <property type="protein sequence ID" value="CAB9522722.1"/>
    <property type="molecule type" value="Genomic_DNA"/>
</dbReference>
<evidence type="ECO:0000313" key="2">
    <source>
        <dbReference type="Proteomes" id="UP001153069"/>
    </source>
</evidence>
<protein>
    <submittedName>
        <fullName evidence="1">Uncharacterized protein</fullName>
    </submittedName>
</protein>
<dbReference type="Proteomes" id="UP001153069">
    <property type="component" value="Unassembled WGS sequence"/>
</dbReference>
<gene>
    <name evidence="1" type="ORF">SEMRO_1334_G263780.1</name>
</gene>